<organism evidence="1 2">
    <name type="scientific">Stylosanthes scabra</name>
    <dbReference type="NCBI Taxonomy" id="79078"/>
    <lineage>
        <taxon>Eukaryota</taxon>
        <taxon>Viridiplantae</taxon>
        <taxon>Streptophyta</taxon>
        <taxon>Embryophyta</taxon>
        <taxon>Tracheophyta</taxon>
        <taxon>Spermatophyta</taxon>
        <taxon>Magnoliopsida</taxon>
        <taxon>eudicotyledons</taxon>
        <taxon>Gunneridae</taxon>
        <taxon>Pentapetalae</taxon>
        <taxon>rosids</taxon>
        <taxon>fabids</taxon>
        <taxon>Fabales</taxon>
        <taxon>Fabaceae</taxon>
        <taxon>Papilionoideae</taxon>
        <taxon>50 kb inversion clade</taxon>
        <taxon>dalbergioids sensu lato</taxon>
        <taxon>Dalbergieae</taxon>
        <taxon>Pterocarpus clade</taxon>
        <taxon>Stylosanthes</taxon>
    </lineage>
</organism>
<evidence type="ECO:0000313" key="2">
    <source>
        <dbReference type="Proteomes" id="UP001341840"/>
    </source>
</evidence>
<evidence type="ECO:0000313" key="1">
    <source>
        <dbReference type="EMBL" id="MED6188057.1"/>
    </source>
</evidence>
<gene>
    <name evidence="1" type="ORF">PIB30_082403</name>
</gene>
<dbReference type="Proteomes" id="UP001341840">
    <property type="component" value="Unassembled WGS sequence"/>
</dbReference>
<proteinExistence type="predicted"/>
<accession>A0ABU6WQ84</accession>
<protein>
    <submittedName>
        <fullName evidence="1">Uncharacterized protein</fullName>
    </submittedName>
</protein>
<name>A0ABU6WQ84_9FABA</name>
<sequence length="130" mass="14333">MAPLHFTPPQILIIVGRRSPPPLGHPLCPLRRRCRSVLVSCTRAPRLCRVSPSHARTPLSLVSSERAPPFLALLIPVSSLSVVPHRLCLCLLPSAALQLRRNCKTATPSLSLQLHRVCNPAFSTRSCLYF</sequence>
<comment type="caution">
    <text evidence="1">The sequence shown here is derived from an EMBL/GenBank/DDBJ whole genome shotgun (WGS) entry which is preliminary data.</text>
</comment>
<reference evidence="1 2" key="1">
    <citation type="journal article" date="2023" name="Plants (Basel)">
        <title>Bridging the Gap: Combining Genomics and Transcriptomics Approaches to Understand Stylosanthes scabra, an Orphan Legume from the Brazilian Caatinga.</title>
        <authorList>
            <person name="Ferreira-Neto J.R.C."/>
            <person name="da Silva M.D."/>
            <person name="Binneck E."/>
            <person name="de Melo N.F."/>
            <person name="da Silva R.H."/>
            <person name="de Melo A.L.T.M."/>
            <person name="Pandolfi V."/>
            <person name="Bustamante F.O."/>
            <person name="Brasileiro-Vidal A.C."/>
            <person name="Benko-Iseppon A.M."/>
        </authorList>
    </citation>
    <scope>NUCLEOTIDE SEQUENCE [LARGE SCALE GENOMIC DNA]</scope>
    <source>
        <tissue evidence="1">Leaves</tissue>
    </source>
</reference>
<keyword evidence="2" id="KW-1185">Reference proteome</keyword>
<dbReference type="EMBL" id="JASCZI010182509">
    <property type="protein sequence ID" value="MED6188057.1"/>
    <property type="molecule type" value="Genomic_DNA"/>
</dbReference>